<dbReference type="Proteomes" id="UP000784294">
    <property type="component" value="Unassembled WGS sequence"/>
</dbReference>
<protein>
    <submittedName>
        <fullName evidence="2">Uncharacterized protein</fullName>
    </submittedName>
</protein>
<feature type="compositionally biased region" description="Polar residues" evidence="1">
    <location>
        <begin position="362"/>
        <end position="379"/>
    </location>
</feature>
<feature type="region of interest" description="Disordered" evidence="1">
    <location>
        <begin position="214"/>
        <end position="236"/>
    </location>
</feature>
<name>A0A448XBG1_9PLAT</name>
<evidence type="ECO:0000313" key="3">
    <source>
        <dbReference type="Proteomes" id="UP000784294"/>
    </source>
</evidence>
<accession>A0A448XBG1</accession>
<keyword evidence="3" id="KW-1185">Reference proteome</keyword>
<gene>
    <name evidence="2" type="ORF">PXEA_LOCUS26177</name>
</gene>
<dbReference type="EMBL" id="CAAALY010244576">
    <property type="protein sequence ID" value="VEL32737.1"/>
    <property type="molecule type" value="Genomic_DNA"/>
</dbReference>
<organism evidence="2 3">
    <name type="scientific">Protopolystoma xenopodis</name>
    <dbReference type="NCBI Taxonomy" id="117903"/>
    <lineage>
        <taxon>Eukaryota</taxon>
        <taxon>Metazoa</taxon>
        <taxon>Spiralia</taxon>
        <taxon>Lophotrochozoa</taxon>
        <taxon>Platyhelminthes</taxon>
        <taxon>Monogenea</taxon>
        <taxon>Polyopisthocotylea</taxon>
        <taxon>Polystomatidea</taxon>
        <taxon>Polystomatidae</taxon>
        <taxon>Protopolystoma</taxon>
    </lineage>
</organism>
<proteinExistence type="predicted"/>
<comment type="caution">
    <text evidence="2">The sequence shown here is derived from an EMBL/GenBank/DDBJ whole genome shotgun (WGS) entry which is preliminary data.</text>
</comment>
<evidence type="ECO:0000313" key="2">
    <source>
        <dbReference type="EMBL" id="VEL32737.1"/>
    </source>
</evidence>
<dbReference type="AlphaFoldDB" id="A0A448XBG1"/>
<reference evidence="2" key="1">
    <citation type="submission" date="2018-11" db="EMBL/GenBank/DDBJ databases">
        <authorList>
            <consortium name="Pathogen Informatics"/>
        </authorList>
    </citation>
    <scope>NUCLEOTIDE SEQUENCE</scope>
</reference>
<sequence length="379" mass="40615">MQTHLSLLCDSCRSLASSAPGSLSKSSVSLRCPSLHPNGTVTTIVSERADDADVDADFLVKFAFQPSSKFCSTTVHPVCRGGVVLPNLSGLEEEVEEEDGNQLDLHRTIKASVAEETGCRRSRITGAISFMTRLSSSASRLLFGQLNSHSVDSSRHPNFVTSTLNRQPRSWRRRSLRKPLGFMAPLAAQESVHLLGQHLFAWLISPESKRMSAPSTDHSFTFSSSASQPQSGQGVSVDQDLVPCLTADPTSWITTDQQANRGPSSVILDPIHAEDSASSTCTDALRSAPSDLEADVIDISMPSQPKRVESSVVVATVVVEEPHSQVDLGKPLIMGYLPSSSPSSSFTSTYPSLFTKHEMGSQPESANLISSTPTSEASA</sequence>
<feature type="region of interest" description="Disordered" evidence="1">
    <location>
        <begin position="355"/>
        <end position="379"/>
    </location>
</feature>
<evidence type="ECO:0000256" key="1">
    <source>
        <dbReference type="SAM" id="MobiDB-lite"/>
    </source>
</evidence>